<name>A0ABY7FUH5_MYAAR</name>
<organism evidence="3 4">
    <name type="scientific">Mya arenaria</name>
    <name type="common">Soft-shell clam</name>
    <dbReference type="NCBI Taxonomy" id="6604"/>
    <lineage>
        <taxon>Eukaryota</taxon>
        <taxon>Metazoa</taxon>
        <taxon>Spiralia</taxon>
        <taxon>Lophotrochozoa</taxon>
        <taxon>Mollusca</taxon>
        <taxon>Bivalvia</taxon>
        <taxon>Autobranchia</taxon>
        <taxon>Heteroconchia</taxon>
        <taxon>Euheterodonta</taxon>
        <taxon>Imparidentia</taxon>
        <taxon>Neoheterodontei</taxon>
        <taxon>Myida</taxon>
        <taxon>Myoidea</taxon>
        <taxon>Myidae</taxon>
        <taxon>Mya</taxon>
    </lineage>
</organism>
<protein>
    <recommendedName>
        <fullName evidence="2">Apple domain-containing protein</fullName>
    </recommendedName>
</protein>
<evidence type="ECO:0000259" key="2">
    <source>
        <dbReference type="PROSITE" id="PS50948"/>
    </source>
</evidence>
<dbReference type="EMBL" id="CP111024">
    <property type="protein sequence ID" value="WAR24488.1"/>
    <property type="molecule type" value="Genomic_DNA"/>
</dbReference>
<dbReference type="SUPFAM" id="SSF57414">
    <property type="entry name" value="Hairpin loop containing domain-like"/>
    <property type="match status" value="1"/>
</dbReference>
<dbReference type="PANTHER" id="PTHR36902:SF1">
    <property type="entry name" value="ENRICHED IN SURFACE-LABELED PROTEOME PROTEIN 9"/>
    <property type="match status" value="1"/>
</dbReference>
<evidence type="ECO:0000313" key="3">
    <source>
        <dbReference type="EMBL" id="WAR24488.1"/>
    </source>
</evidence>
<evidence type="ECO:0000256" key="1">
    <source>
        <dbReference type="SAM" id="MobiDB-lite"/>
    </source>
</evidence>
<reference evidence="3" key="1">
    <citation type="submission" date="2022-11" db="EMBL/GenBank/DDBJ databases">
        <title>Centuries of genome instability and evolution in soft-shell clam transmissible cancer (bioRxiv).</title>
        <authorList>
            <person name="Hart S.F.M."/>
            <person name="Yonemitsu M.A."/>
            <person name="Giersch R.M."/>
            <person name="Beal B.F."/>
            <person name="Arriagada G."/>
            <person name="Davis B.W."/>
            <person name="Ostrander E.A."/>
            <person name="Goff S.P."/>
            <person name="Metzger M.J."/>
        </authorList>
    </citation>
    <scope>NUCLEOTIDE SEQUENCE</scope>
    <source>
        <strain evidence="3">MELC-2E11</strain>
        <tissue evidence="3">Siphon/mantle</tissue>
    </source>
</reference>
<dbReference type="PROSITE" id="PS50948">
    <property type="entry name" value="PAN"/>
    <property type="match status" value="1"/>
</dbReference>
<dbReference type="Pfam" id="PF25898">
    <property type="entry name" value="LolA_2nd_metazoa"/>
    <property type="match status" value="2"/>
</dbReference>
<keyword evidence="4" id="KW-1185">Reference proteome</keyword>
<accession>A0ABY7FUH5</accession>
<dbReference type="PANTHER" id="PTHR36902">
    <property type="entry name" value="ENRICHED IN SURFACE-LABELED PROTEOME PROTEIN 9"/>
    <property type="match status" value="1"/>
</dbReference>
<dbReference type="InterPro" id="IPR003609">
    <property type="entry name" value="Pan_app"/>
</dbReference>
<dbReference type="InterPro" id="IPR058831">
    <property type="entry name" value="LolA-like_dom_2nd"/>
</dbReference>
<gene>
    <name evidence="3" type="ORF">MAR_038157</name>
</gene>
<dbReference type="Pfam" id="PF00024">
    <property type="entry name" value="PAN_1"/>
    <property type="match status" value="1"/>
</dbReference>
<feature type="region of interest" description="Disordered" evidence="1">
    <location>
        <begin position="783"/>
        <end position="878"/>
    </location>
</feature>
<sequence length="878" mass="98853">MRNGQPHIGDVQTVLKFGQTYSENYLGNTTVGGIPVYHWNACVNNTLLIDYYFSRQGNWSTASTSPSVPVRAEVKGKQSLSNGTLRDIHHVYQYSDFIPGNDYDDSIFQTPTNVWCPGRKSTKQIPTLPNRFYYKTEIIYADIGAVSFEDVWYDGSFKLFRRDHRPILPASPDYTLHPRTDIQDFRTGVWYIIDNGYGNCSTATIPSNLDDSERNLTAARFNGSYVVDMKSPLHLLHLDFNYTYIGQNFVRGILCDTFVGQTHNFSKSSFVTNTKTADITFHFMAQGWNYLDDVEASPTTTAIPVMMVLYAEKIGFTATYNFVDFDPNPATLNVFDTSKCFPEANKITFQLKFPGTLIRVTEKDILVWAQLVLAEKMQVSVLRVVDVKLTYDDANIFIQATLLDKTSVSCKCLLAMRFKAFTKVPGKTVEYDTDTILYASKNPIQCASFCENNVGFVCNSFDYCANDQSCHLSPLHTDDGTPMSSTPSCDHFSRTVDGHVAELTIAQAFQNLRGNVYNQSMILSNIGQKVWYDSYFQLIRYDPHTNTPMAPFYTTNPLTVVEDFHAGIQYVIDKMHKNCTYMPLTLTDFAAGSISNSTFDIGLKDPLRTYEIDDTYRFVGQDDWIETSDGYLGGESGQPVRLDITVPSLSSYTQYQFFDFDKDHPDSSVFDVHQWKYSETLNTSSKIFQIAATDKVKTWTGVSRMRLQQVRLDHDDDFIYFYATLVEQTEKMRFYYCQYTRNCYLTGADPNTGGPVNVSQTGDFCNQYYRTYYPPIRSNGVSVSTTVTQGSTSTVPAQPTKHLTAQKATATSAPVQPVTPPQVKPVTCPSPKTCPTAPTCPTQPSSTGQPQTTNHVQTPLQQQSGNNNGSNNAEEIQY</sequence>
<feature type="compositionally biased region" description="Low complexity" evidence="1">
    <location>
        <begin position="783"/>
        <end position="795"/>
    </location>
</feature>
<evidence type="ECO:0000313" key="4">
    <source>
        <dbReference type="Proteomes" id="UP001164746"/>
    </source>
</evidence>
<proteinExistence type="predicted"/>
<dbReference type="Proteomes" id="UP001164746">
    <property type="component" value="Chromosome 13"/>
</dbReference>
<feature type="domain" description="Apple" evidence="2">
    <location>
        <begin position="412"/>
        <end position="496"/>
    </location>
</feature>
<feature type="compositionally biased region" description="Low complexity" evidence="1">
    <location>
        <begin position="861"/>
        <end position="872"/>
    </location>
</feature>
<feature type="compositionally biased region" description="Low complexity" evidence="1">
    <location>
        <begin position="824"/>
        <end position="853"/>
    </location>
</feature>
<dbReference type="Gene3D" id="3.50.4.10">
    <property type="entry name" value="Hepatocyte Growth Factor"/>
    <property type="match status" value="1"/>
</dbReference>